<reference evidence="2" key="1">
    <citation type="journal article" date="2020" name="Nature">
        <title>Giant virus diversity and host interactions through global metagenomics.</title>
        <authorList>
            <person name="Schulz F."/>
            <person name="Roux S."/>
            <person name="Paez-Espino D."/>
            <person name="Jungbluth S."/>
            <person name="Walsh D.A."/>
            <person name="Denef V.J."/>
            <person name="McMahon K.D."/>
            <person name="Konstantinidis K.T."/>
            <person name="Eloe-Fadrosh E.A."/>
            <person name="Kyrpides N.C."/>
            <person name="Woyke T."/>
        </authorList>
    </citation>
    <scope>NUCLEOTIDE SEQUENCE</scope>
    <source>
        <strain evidence="2">GVMAG-M-3300023179-92</strain>
    </source>
</reference>
<evidence type="ECO:0000313" key="2">
    <source>
        <dbReference type="EMBL" id="QHT78622.1"/>
    </source>
</evidence>
<organism evidence="2">
    <name type="scientific">viral metagenome</name>
    <dbReference type="NCBI Taxonomy" id="1070528"/>
    <lineage>
        <taxon>unclassified sequences</taxon>
        <taxon>metagenomes</taxon>
        <taxon>organismal metagenomes</taxon>
    </lineage>
</organism>
<dbReference type="EMBL" id="MN739934">
    <property type="protein sequence ID" value="QHT78622.1"/>
    <property type="molecule type" value="Genomic_DNA"/>
</dbReference>
<keyword evidence="1" id="KW-0812">Transmembrane</keyword>
<feature type="transmembrane region" description="Helical" evidence="1">
    <location>
        <begin position="58"/>
        <end position="78"/>
    </location>
</feature>
<evidence type="ECO:0000256" key="1">
    <source>
        <dbReference type="SAM" id="Phobius"/>
    </source>
</evidence>
<dbReference type="AlphaFoldDB" id="A0A6C0HDB0"/>
<proteinExistence type="predicted"/>
<keyword evidence="1" id="KW-1133">Transmembrane helix</keyword>
<name>A0A6C0HDB0_9ZZZZ</name>
<protein>
    <submittedName>
        <fullName evidence="2">Uncharacterized protein</fullName>
    </submittedName>
</protein>
<sequence length="87" mass="9992">MLTACTMYLYYNRHRLDRQQRQQATSMGGLLLLALALFAAYLSWTCNTKQGIQGGMRVVYAAGAFVDNFTYLLNYYLFQRNTALTCK</sequence>
<accession>A0A6C0HDB0</accession>
<keyword evidence="1" id="KW-0472">Membrane</keyword>